<feature type="signal peptide" evidence="4">
    <location>
        <begin position="1"/>
        <end position="20"/>
    </location>
</feature>
<keyword evidence="3" id="KW-0472">Membrane</keyword>
<dbReference type="InterPro" id="IPR029033">
    <property type="entry name" value="His_PPase_superfam"/>
</dbReference>
<dbReference type="Gene3D" id="3.40.50.1240">
    <property type="entry name" value="Phosphoglycerate mutase-like"/>
    <property type="match status" value="1"/>
</dbReference>
<accession>A0A2H1GYJ6</accession>
<dbReference type="InterPro" id="IPR050645">
    <property type="entry name" value="Histidine_acid_phosphatase"/>
</dbReference>
<gene>
    <name evidence="5" type="ORF">ZT1E4_G9371</name>
</gene>
<proteinExistence type="inferred from homology"/>
<dbReference type="SUPFAM" id="SSF53254">
    <property type="entry name" value="Phosphoglycerate mutase-like"/>
    <property type="match status" value="1"/>
</dbReference>
<feature type="transmembrane region" description="Helical" evidence="3">
    <location>
        <begin position="476"/>
        <end position="503"/>
    </location>
</feature>
<evidence type="ECO:0008006" key="7">
    <source>
        <dbReference type="Google" id="ProtNLM"/>
    </source>
</evidence>
<comment type="similarity">
    <text evidence="1">Belongs to the histidine acid phosphatase family.</text>
</comment>
<dbReference type="AlphaFoldDB" id="A0A2H1GYJ6"/>
<dbReference type="Proteomes" id="UP000245764">
    <property type="component" value="Chromosome 9"/>
</dbReference>
<keyword evidence="3" id="KW-0812">Transmembrane</keyword>
<feature type="region of interest" description="Disordered" evidence="2">
    <location>
        <begin position="509"/>
        <end position="541"/>
    </location>
</feature>
<dbReference type="CDD" id="cd07061">
    <property type="entry name" value="HP_HAP_like"/>
    <property type="match status" value="1"/>
</dbReference>
<feature type="region of interest" description="Disordered" evidence="2">
    <location>
        <begin position="571"/>
        <end position="595"/>
    </location>
</feature>
<sequence length="609" mass="65502">MLSFLTIMAGLAAFAPLAHAQDDPEYTVWSSVVLTRTGERTPDMITDSPTVLTSIGANQAYAAGEFFRNRYIDSNSTDNSTNGVGTARAPIRGLNADTYDSLQTWVLTRDQQYLSATAQAFLQGLYPPRSPSADPNDITADDTYITGPLNGYQYPFIQAASDLDPNYIYLDATHQCPSFTRSVRQLRSNTQFSTTQTSSSSLYTTLGNAFSSVLDLQYWNYRNAYALYDYLRHQNAHNSTARTILSNLLTNNSSTTDPLSTLRSLADAQQSAQLANFTAYNPATSITGYRAHSGSISTIAGNFLASSILTSLSTALRTSTTSNKLTLLFTDYTPFTSFFALASLPTQSSNFTGLPSFAASMVFEVFSYPAASSNSSSIPPIEDLRVRFLYRNGTDDGERFLSYPLFGRPKAQADMSWPDFAAAMRDIAIDDVSSWCDICGATRYDAWICAANDLGDGGDGYTGAREKREREGLSPVVSGIIGAIVALAVAGLIFGAVMLFAGLRFRRRESSSSSSGGGRKSSLGGFKGGRKMASDQDLTIPKGGGAGATVVGVGVGHERVGSWELGKADVGREVGSARPSLQSGRPSMEERGRDAFVDGLKPVVPHERV</sequence>
<dbReference type="InterPro" id="IPR000560">
    <property type="entry name" value="His_Pase_clade-2"/>
</dbReference>
<dbReference type="PANTHER" id="PTHR11567">
    <property type="entry name" value="ACID PHOSPHATASE-RELATED"/>
    <property type="match status" value="1"/>
</dbReference>
<evidence type="ECO:0000256" key="1">
    <source>
        <dbReference type="ARBA" id="ARBA00005375"/>
    </source>
</evidence>
<organism evidence="5 6">
    <name type="scientific">Zymoseptoria tritici ST99CH_1E4</name>
    <dbReference type="NCBI Taxonomy" id="1276532"/>
    <lineage>
        <taxon>Eukaryota</taxon>
        <taxon>Fungi</taxon>
        <taxon>Dikarya</taxon>
        <taxon>Ascomycota</taxon>
        <taxon>Pezizomycotina</taxon>
        <taxon>Dothideomycetes</taxon>
        <taxon>Dothideomycetidae</taxon>
        <taxon>Mycosphaerellales</taxon>
        <taxon>Mycosphaerellaceae</taxon>
        <taxon>Zymoseptoria</taxon>
    </lineage>
</organism>
<name>A0A2H1GYJ6_ZYMTR</name>
<dbReference type="GO" id="GO:0016791">
    <property type="term" value="F:phosphatase activity"/>
    <property type="evidence" value="ECO:0007669"/>
    <property type="project" value="TreeGrafter"/>
</dbReference>
<evidence type="ECO:0000256" key="3">
    <source>
        <dbReference type="SAM" id="Phobius"/>
    </source>
</evidence>
<evidence type="ECO:0000256" key="4">
    <source>
        <dbReference type="SAM" id="SignalP"/>
    </source>
</evidence>
<dbReference type="Pfam" id="PF00328">
    <property type="entry name" value="His_Phos_2"/>
    <property type="match status" value="1"/>
</dbReference>
<evidence type="ECO:0000313" key="6">
    <source>
        <dbReference type="Proteomes" id="UP000245764"/>
    </source>
</evidence>
<reference evidence="6" key="1">
    <citation type="submission" date="2017-05" db="EMBL/GenBank/DDBJ databases">
        <authorList>
            <person name="Song R."/>
            <person name="Chenine A.L."/>
            <person name="Ruprecht R.M."/>
        </authorList>
    </citation>
    <scope>NUCLEOTIDE SEQUENCE [LARGE SCALE GENOMIC DNA]</scope>
</reference>
<protein>
    <recommendedName>
        <fullName evidence="7">Lysophospholipase</fullName>
    </recommendedName>
</protein>
<evidence type="ECO:0000256" key="2">
    <source>
        <dbReference type="SAM" id="MobiDB-lite"/>
    </source>
</evidence>
<dbReference type="PANTHER" id="PTHR11567:SF127">
    <property type="entry name" value="HISTIDINE ACID PHOSPHATASE"/>
    <property type="match status" value="1"/>
</dbReference>
<dbReference type="EMBL" id="LT854261">
    <property type="protein sequence ID" value="SMR58636.1"/>
    <property type="molecule type" value="Genomic_DNA"/>
</dbReference>
<evidence type="ECO:0000313" key="5">
    <source>
        <dbReference type="EMBL" id="SMR58636.1"/>
    </source>
</evidence>
<keyword evidence="4" id="KW-0732">Signal</keyword>
<feature type="chain" id="PRO_5013843429" description="Lysophospholipase" evidence="4">
    <location>
        <begin position="21"/>
        <end position="609"/>
    </location>
</feature>
<keyword evidence="3" id="KW-1133">Transmembrane helix</keyword>